<dbReference type="GO" id="GO:0004488">
    <property type="term" value="F:methylenetetrahydrofolate dehydrogenase (NADP+) activity"/>
    <property type="evidence" value="ECO:0000318"/>
    <property type="project" value="GO_Central"/>
</dbReference>
<dbReference type="PANTHER" id="PTHR48099">
    <property type="entry name" value="C-1-TETRAHYDROFOLATE SYNTHASE, CYTOPLASMIC-RELATED"/>
    <property type="match status" value="1"/>
</dbReference>
<evidence type="ECO:0000313" key="11">
    <source>
        <dbReference type="EnsemblMetazoa" id="HelroP109971"/>
    </source>
</evidence>
<evidence type="ECO:0000256" key="4">
    <source>
        <dbReference type="ARBA" id="ARBA00022801"/>
    </source>
</evidence>
<dbReference type="Pfam" id="PF00763">
    <property type="entry name" value="THF_DHG_CYH"/>
    <property type="match status" value="1"/>
</dbReference>
<dbReference type="CDD" id="cd01080">
    <property type="entry name" value="NAD_bind_m-THF_DH_Cyclohyd"/>
    <property type="match status" value="1"/>
</dbReference>
<dbReference type="OMA" id="YGCMKML"/>
<dbReference type="GO" id="GO:0005739">
    <property type="term" value="C:mitochondrion"/>
    <property type="evidence" value="ECO:0000318"/>
    <property type="project" value="GO_Central"/>
</dbReference>
<keyword evidence="3" id="KW-0554">One-carbon metabolism</keyword>
<keyword evidence="12" id="KW-1185">Reference proteome</keyword>
<keyword evidence="6" id="KW-0511">Multifunctional enzyme</keyword>
<dbReference type="GeneID" id="20195131"/>
<dbReference type="CTD" id="20195131"/>
<dbReference type="FunFam" id="3.40.50.10860:FF:000005">
    <property type="entry name" value="C-1-tetrahydrofolate synthase, cytoplasmic, putative"/>
    <property type="match status" value="1"/>
</dbReference>
<dbReference type="OrthoDB" id="5126881at2759"/>
<evidence type="ECO:0000256" key="2">
    <source>
        <dbReference type="ARBA" id="ARBA00012776"/>
    </source>
</evidence>
<dbReference type="GO" id="GO:0004487">
    <property type="term" value="F:methylenetetrahydrofolate dehydrogenase (NAD+) activity"/>
    <property type="evidence" value="ECO:0000318"/>
    <property type="project" value="GO_Central"/>
</dbReference>
<proteinExistence type="inferred from homology"/>
<dbReference type="InterPro" id="IPR000672">
    <property type="entry name" value="THF_DH/CycHdrlase"/>
</dbReference>
<dbReference type="Pfam" id="PF02882">
    <property type="entry name" value="THF_DHG_CYH_C"/>
    <property type="match status" value="1"/>
</dbReference>
<dbReference type="PROSITE" id="PS00767">
    <property type="entry name" value="THF_DHG_CYH_2"/>
    <property type="match status" value="1"/>
</dbReference>
<dbReference type="HAMAP" id="MF_01576">
    <property type="entry name" value="THF_DHG_CYH"/>
    <property type="match status" value="1"/>
</dbReference>
<evidence type="ECO:0000313" key="12">
    <source>
        <dbReference type="Proteomes" id="UP000015101"/>
    </source>
</evidence>
<name>T1EEX9_HELRO</name>
<dbReference type="EnsemblMetazoa" id="HelroT109971">
    <property type="protein sequence ID" value="HelroP109971"/>
    <property type="gene ID" value="HelroG109971"/>
</dbReference>
<dbReference type="GO" id="GO:0035999">
    <property type="term" value="P:tetrahydrofolate interconversion"/>
    <property type="evidence" value="ECO:0000318"/>
    <property type="project" value="GO_Central"/>
</dbReference>
<dbReference type="SUPFAM" id="SSF53223">
    <property type="entry name" value="Aminoacid dehydrogenase-like, N-terminal domain"/>
    <property type="match status" value="1"/>
</dbReference>
<dbReference type="RefSeq" id="XP_009012999.1">
    <property type="nucleotide sequence ID" value="XM_009014751.1"/>
</dbReference>
<dbReference type="InterPro" id="IPR046346">
    <property type="entry name" value="Aminoacid_DH-like_N_sf"/>
</dbReference>
<protein>
    <recommendedName>
        <fullName evidence="2">methenyltetrahydrofolate cyclohydrolase</fullName>
        <ecNumber evidence="2">3.5.4.9</ecNumber>
    </recommendedName>
</protein>
<evidence type="ECO:0000256" key="5">
    <source>
        <dbReference type="ARBA" id="ARBA00023002"/>
    </source>
</evidence>
<comment type="catalytic activity">
    <reaction evidence="7">
        <text>(6R)-5,10-methenyltetrahydrofolate + H2O = (6R)-10-formyltetrahydrofolate + H(+)</text>
        <dbReference type="Rhea" id="RHEA:23700"/>
        <dbReference type="ChEBI" id="CHEBI:15377"/>
        <dbReference type="ChEBI" id="CHEBI:15378"/>
        <dbReference type="ChEBI" id="CHEBI:57455"/>
        <dbReference type="ChEBI" id="CHEBI:195366"/>
        <dbReference type="EC" id="3.5.4.9"/>
    </reaction>
</comment>
<keyword evidence="4" id="KW-0378">Hydrolase</keyword>
<feature type="domain" description="Tetrahydrofolate dehydrogenase/cyclohydrolase catalytic" evidence="8">
    <location>
        <begin position="37"/>
        <end position="152"/>
    </location>
</feature>
<dbReference type="Gene3D" id="3.40.50.10860">
    <property type="entry name" value="Leucine Dehydrogenase, chain A, domain 1"/>
    <property type="match status" value="1"/>
</dbReference>
<dbReference type="FunFam" id="3.40.50.720:FF:000070">
    <property type="entry name" value="probable bifunctional methylenetetrahydrofolate dehydrogenase/cyclohydrolase 2"/>
    <property type="match status" value="1"/>
</dbReference>
<dbReference type="InParanoid" id="T1EEX9"/>
<reference evidence="12" key="1">
    <citation type="submission" date="2012-12" db="EMBL/GenBank/DDBJ databases">
        <authorList>
            <person name="Hellsten U."/>
            <person name="Grimwood J."/>
            <person name="Chapman J.A."/>
            <person name="Shapiro H."/>
            <person name="Aerts A."/>
            <person name="Otillar R.P."/>
            <person name="Terry A.Y."/>
            <person name="Boore J.L."/>
            <person name="Simakov O."/>
            <person name="Marletaz F."/>
            <person name="Cho S.-J."/>
            <person name="Edsinger-Gonzales E."/>
            <person name="Havlak P."/>
            <person name="Kuo D.-H."/>
            <person name="Larsson T."/>
            <person name="Lv J."/>
            <person name="Arendt D."/>
            <person name="Savage R."/>
            <person name="Osoegawa K."/>
            <person name="de Jong P."/>
            <person name="Lindberg D.R."/>
            <person name="Seaver E.C."/>
            <person name="Weisblat D.A."/>
            <person name="Putnam N.H."/>
            <person name="Grigoriev I.V."/>
            <person name="Rokhsar D.S."/>
        </authorList>
    </citation>
    <scope>NUCLEOTIDE SEQUENCE</scope>
</reference>
<dbReference type="InterPro" id="IPR020630">
    <property type="entry name" value="THF_DH/CycHdrlase_cat_dom"/>
</dbReference>
<dbReference type="Gene3D" id="3.40.50.720">
    <property type="entry name" value="NAD(P)-binding Rossmann-like Domain"/>
    <property type="match status" value="1"/>
</dbReference>
<dbReference type="AlphaFoldDB" id="T1EEX9"/>
<evidence type="ECO:0000256" key="6">
    <source>
        <dbReference type="ARBA" id="ARBA00023268"/>
    </source>
</evidence>
<accession>T1EEX9</accession>
<dbReference type="GO" id="GO:0004477">
    <property type="term" value="F:methenyltetrahydrofolate cyclohydrolase activity"/>
    <property type="evidence" value="ECO:0000318"/>
    <property type="project" value="GO_Central"/>
</dbReference>
<evidence type="ECO:0000313" key="10">
    <source>
        <dbReference type="EMBL" id="ESO08977.1"/>
    </source>
</evidence>
<dbReference type="PANTHER" id="PTHR48099:SF11">
    <property type="entry name" value="BIFUNCTIONAL METHYLENETETRAHYDROFOLATE DEHYDROGENASE_CYCLOHYDROLASE, MITOCHONDRIAL"/>
    <property type="match status" value="1"/>
</dbReference>
<dbReference type="Proteomes" id="UP000015101">
    <property type="component" value="Unassembled WGS sequence"/>
</dbReference>
<sequence length="360" mass="39629">MNLRHLKNLFLLPRNHGLNMITKGLSTTKTCSRAEVIDGRKMAEEVLSEVKLELTEWVSKGNSIPQLTAILVGDDPASKTYVKHKMRAAHVTGINSKTISFHESVEEAVLCSEISKLNSDPSINGILVQLPLPRHINERRICNMVAPEKDVDGFHVVNVGRFCVNEDSLVPATPAGVIELIRRSGIETFGKHAVVCGRSKNVGMPIAMMLHSSENATTTICHRHTPADQLEHLAKQADILIVATGRPNLIRADMVKEGAAVIDVGVNKIYDPNSGKSRLVGDVDFDEVCRKAGKITPVPGGVGPMTVAMLMKNTLKVAKQKVVYEHCWDAHERYFTRNFNYSNGKNVLDCESVNIKNKVI</sequence>
<dbReference type="EC" id="3.5.4.9" evidence="2"/>
<comment type="subunit">
    <text evidence="1">Homodimer.</text>
</comment>
<gene>
    <name evidence="11" type="primary">20195131</name>
    <name evidence="10" type="ORF">HELRODRAFT_109971</name>
</gene>
<reference evidence="10 12" key="2">
    <citation type="journal article" date="2013" name="Nature">
        <title>Insights into bilaterian evolution from three spiralian genomes.</title>
        <authorList>
            <person name="Simakov O."/>
            <person name="Marletaz F."/>
            <person name="Cho S.J."/>
            <person name="Edsinger-Gonzales E."/>
            <person name="Havlak P."/>
            <person name="Hellsten U."/>
            <person name="Kuo D.H."/>
            <person name="Larsson T."/>
            <person name="Lv J."/>
            <person name="Arendt D."/>
            <person name="Savage R."/>
            <person name="Osoegawa K."/>
            <person name="de Jong P."/>
            <person name="Grimwood J."/>
            <person name="Chapman J.A."/>
            <person name="Shapiro H."/>
            <person name="Aerts A."/>
            <person name="Otillar R.P."/>
            <person name="Terry A.Y."/>
            <person name="Boore J.L."/>
            <person name="Grigoriev I.V."/>
            <person name="Lindberg D.R."/>
            <person name="Seaver E.C."/>
            <person name="Weisblat D.A."/>
            <person name="Putnam N.H."/>
            <person name="Rokhsar D.S."/>
        </authorList>
    </citation>
    <scope>NUCLEOTIDE SEQUENCE</scope>
</reference>
<dbReference type="InterPro" id="IPR020867">
    <property type="entry name" value="THF_DH/CycHdrlase_CS"/>
</dbReference>
<evidence type="ECO:0000256" key="1">
    <source>
        <dbReference type="ARBA" id="ARBA00011738"/>
    </source>
</evidence>
<dbReference type="EMBL" id="AMQM01003143">
    <property type="status" value="NOT_ANNOTATED_CDS"/>
    <property type="molecule type" value="Genomic_DNA"/>
</dbReference>
<dbReference type="InterPro" id="IPR036291">
    <property type="entry name" value="NAD(P)-bd_dom_sf"/>
</dbReference>
<keyword evidence="5" id="KW-0560">Oxidoreductase</keyword>
<dbReference type="InterPro" id="IPR020631">
    <property type="entry name" value="THF_DH/CycHdrlase_NAD-bd_dom"/>
</dbReference>
<dbReference type="PRINTS" id="PR00085">
    <property type="entry name" value="THFDHDRGNASE"/>
</dbReference>
<dbReference type="HOGENOM" id="CLU_034045_0_0_1"/>
<evidence type="ECO:0000256" key="3">
    <source>
        <dbReference type="ARBA" id="ARBA00022563"/>
    </source>
</evidence>
<dbReference type="KEGG" id="hro:HELRODRAFT_109971"/>
<dbReference type="SUPFAM" id="SSF51735">
    <property type="entry name" value="NAD(P)-binding Rossmann-fold domains"/>
    <property type="match status" value="1"/>
</dbReference>
<dbReference type="FunCoup" id="T1EEX9">
    <property type="interactions" value="878"/>
</dbReference>
<evidence type="ECO:0000259" key="8">
    <source>
        <dbReference type="Pfam" id="PF00763"/>
    </source>
</evidence>
<feature type="domain" description="Tetrahydrofolate dehydrogenase/cyclohydrolase NAD(P)-binding" evidence="9">
    <location>
        <begin position="171"/>
        <end position="321"/>
    </location>
</feature>
<evidence type="ECO:0000259" key="9">
    <source>
        <dbReference type="Pfam" id="PF02882"/>
    </source>
</evidence>
<organism evidence="11 12">
    <name type="scientific">Helobdella robusta</name>
    <name type="common">Californian leech</name>
    <dbReference type="NCBI Taxonomy" id="6412"/>
    <lineage>
        <taxon>Eukaryota</taxon>
        <taxon>Metazoa</taxon>
        <taxon>Spiralia</taxon>
        <taxon>Lophotrochozoa</taxon>
        <taxon>Annelida</taxon>
        <taxon>Clitellata</taxon>
        <taxon>Hirudinea</taxon>
        <taxon>Rhynchobdellida</taxon>
        <taxon>Glossiphoniidae</taxon>
        <taxon>Helobdella</taxon>
    </lineage>
</organism>
<evidence type="ECO:0000256" key="7">
    <source>
        <dbReference type="ARBA" id="ARBA00036357"/>
    </source>
</evidence>
<dbReference type="EMBL" id="KB096023">
    <property type="protein sequence ID" value="ESO08977.1"/>
    <property type="molecule type" value="Genomic_DNA"/>
</dbReference>
<reference evidence="11" key="3">
    <citation type="submission" date="2015-06" db="UniProtKB">
        <authorList>
            <consortium name="EnsemblMetazoa"/>
        </authorList>
    </citation>
    <scope>IDENTIFICATION</scope>
</reference>
<dbReference type="eggNOG" id="KOG0089">
    <property type="taxonomic scope" value="Eukaryota"/>
</dbReference>
<dbReference type="STRING" id="6412.T1EEX9"/>